<dbReference type="EMBL" id="KN840573">
    <property type="protein sequence ID" value="KIP04470.1"/>
    <property type="molecule type" value="Genomic_DNA"/>
</dbReference>
<evidence type="ECO:0000313" key="2">
    <source>
        <dbReference type="Proteomes" id="UP000053257"/>
    </source>
</evidence>
<reference evidence="1 2" key="1">
    <citation type="journal article" date="2014" name="PLoS Genet.">
        <title>Analysis of the Phlebiopsis gigantea genome, transcriptome and secretome provides insight into its pioneer colonization strategies of wood.</title>
        <authorList>
            <person name="Hori C."/>
            <person name="Ishida T."/>
            <person name="Igarashi K."/>
            <person name="Samejima M."/>
            <person name="Suzuki H."/>
            <person name="Master E."/>
            <person name="Ferreira P."/>
            <person name="Ruiz-Duenas F.J."/>
            <person name="Held B."/>
            <person name="Canessa P."/>
            <person name="Larrondo L.F."/>
            <person name="Schmoll M."/>
            <person name="Druzhinina I.S."/>
            <person name="Kubicek C.P."/>
            <person name="Gaskell J.A."/>
            <person name="Kersten P."/>
            <person name="St John F."/>
            <person name="Glasner J."/>
            <person name="Sabat G."/>
            <person name="Splinter BonDurant S."/>
            <person name="Syed K."/>
            <person name="Yadav J."/>
            <person name="Mgbeahuruike A.C."/>
            <person name="Kovalchuk A."/>
            <person name="Asiegbu F.O."/>
            <person name="Lackner G."/>
            <person name="Hoffmeister D."/>
            <person name="Rencoret J."/>
            <person name="Gutierrez A."/>
            <person name="Sun H."/>
            <person name="Lindquist E."/>
            <person name="Barry K."/>
            <person name="Riley R."/>
            <person name="Grigoriev I.V."/>
            <person name="Henrissat B."/>
            <person name="Kues U."/>
            <person name="Berka R.M."/>
            <person name="Martinez A.T."/>
            <person name="Covert S.F."/>
            <person name="Blanchette R.A."/>
            <person name="Cullen D."/>
        </authorList>
    </citation>
    <scope>NUCLEOTIDE SEQUENCE [LARGE SCALE GENOMIC DNA]</scope>
    <source>
        <strain evidence="1 2">11061_1 CR5-6</strain>
    </source>
</reference>
<gene>
    <name evidence="1" type="ORF">PHLGIDRAFT_15182</name>
</gene>
<sequence>MPTAIPEGAIFHHNGGDNSCKLHQIMAGDERMRQGLPQPVLDDGVDTESGLVGLMNFITEPAEKDWARVLHYSVRIRELRLVEIGLIPCSRLLPNLERLACHDNVYNPLYFVQPTLKTLTIFNLSNFADILAEKIKEPGISICELELLDENIRSKEEDSVNSMIFVALDQLTSLTHLGGPLADDVMEHLASSSRLVRITLYLYDVDYARDRYCSNLAPAPSDFAFCNLFGHFASQASSSSSPLPTSKS</sequence>
<name>A0A0C3S736_PHLG1</name>
<organism evidence="1 2">
    <name type="scientific">Phlebiopsis gigantea (strain 11061_1 CR5-6)</name>
    <name type="common">White-rot fungus</name>
    <name type="synonym">Peniophora gigantea</name>
    <dbReference type="NCBI Taxonomy" id="745531"/>
    <lineage>
        <taxon>Eukaryota</taxon>
        <taxon>Fungi</taxon>
        <taxon>Dikarya</taxon>
        <taxon>Basidiomycota</taxon>
        <taxon>Agaricomycotina</taxon>
        <taxon>Agaricomycetes</taxon>
        <taxon>Polyporales</taxon>
        <taxon>Phanerochaetaceae</taxon>
        <taxon>Phlebiopsis</taxon>
    </lineage>
</organism>
<keyword evidence="2" id="KW-1185">Reference proteome</keyword>
<dbReference type="HOGENOM" id="CLU_1120490_0_0_1"/>
<evidence type="ECO:0000313" key="1">
    <source>
        <dbReference type="EMBL" id="KIP04470.1"/>
    </source>
</evidence>
<accession>A0A0C3S736</accession>
<dbReference type="AlphaFoldDB" id="A0A0C3S736"/>
<protein>
    <submittedName>
        <fullName evidence="1">Uncharacterized protein</fullName>
    </submittedName>
</protein>
<proteinExistence type="predicted"/>
<dbReference type="Proteomes" id="UP000053257">
    <property type="component" value="Unassembled WGS sequence"/>
</dbReference>